<evidence type="ECO:0000313" key="2">
    <source>
        <dbReference type="EMBL" id="PVH29322.1"/>
    </source>
</evidence>
<name>A0A2T8HVG8_9RHOB</name>
<protein>
    <submittedName>
        <fullName evidence="2">Curlin</fullName>
    </submittedName>
</protein>
<accession>A0A2T8HVG8</accession>
<dbReference type="OrthoDB" id="7907227at2"/>
<feature type="signal peptide" evidence="1">
    <location>
        <begin position="1"/>
        <end position="23"/>
    </location>
</feature>
<keyword evidence="1" id="KW-0732">Signal</keyword>
<comment type="caution">
    <text evidence="2">The sequence shown here is derived from an EMBL/GenBank/DDBJ whole genome shotgun (WGS) entry which is preliminary data.</text>
</comment>
<dbReference type="Proteomes" id="UP000245911">
    <property type="component" value="Unassembled WGS sequence"/>
</dbReference>
<keyword evidence="3" id="KW-1185">Reference proteome</keyword>
<gene>
    <name evidence="2" type="ORF">DDE20_09960</name>
</gene>
<feature type="chain" id="PRO_5015686257" evidence="1">
    <location>
        <begin position="24"/>
        <end position="133"/>
    </location>
</feature>
<dbReference type="AlphaFoldDB" id="A0A2T8HVG8"/>
<reference evidence="2 3" key="1">
    <citation type="submission" date="2018-04" db="EMBL/GenBank/DDBJ databases">
        <title>Pararhodobacter oceanense sp. nov., isolated from marine intertidal sediment.</title>
        <authorList>
            <person name="Wang X.-L."/>
            <person name="Du Z.-J."/>
        </authorList>
    </citation>
    <scope>NUCLEOTIDE SEQUENCE [LARGE SCALE GENOMIC DNA]</scope>
    <source>
        <strain evidence="2 3">AM505</strain>
    </source>
</reference>
<evidence type="ECO:0000313" key="3">
    <source>
        <dbReference type="Proteomes" id="UP000245911"/>
    </source>
</evidence>
<organism evidence="2 3">
    <name type="scientific">Pararhodobacter oceanensis</name>
    <dbReference type="NCBI Taxonomy" id="2172121"/>
    <lineage>
        <taxon>Bacteria</taxon>
        <taxon>Pseudomonadati</taxon>
        <taxon>Pseudomonadota</taxon>
        <taxon>Alphaproteobacteria</taxon>
        <taxon>Rhodobacterales</taxon>
        <taxon>Paracoccaceae</taxon>
        <taxon>Pararhodobacter</taxon>
    </lineage>
</organism>
<evidence type="ECO:0000256" key="1">
    <source>
        <dbReference type="SAM" id="SignalP"/>
    </source>
</evidence>
<dbReference type="EMBL" id="QDKM01000003">
    <property type="protein sequence ID" value="PVH29322.1"/>
    <property type="molecule type" value="Genomic_DNA"/>
</dbReference>
<sequence length="133" mass="13282">MKTLALAAAFASAVALPLAPAAAGSGGQVSINIAPQNAQEEQALRFGLAVFALAQDIDANGHVTQIGANNAAGIAQGGPNNQAIIHQEGCNHDGSITQSGGHNAHGLFQFGCNTSGHVNQTGGQAGLTLQFGW</sequence>
<proteinExistence type="predicted"/>
<dbReference type="RefSeq" id="WP_116558320.1">
    <property type="nucleotide sequence ID" value="NZ_JBLWYE010000002.1"/>
</dbReference>